<gene>
    <name evidence="1" type="ORF">GCM10010124_02430</name>
</gene>
<dbReference type="CDD" id="cd01029">
    <property type="entry name" value="TOPRIM_primases"/>
    <property type="match status" value="1"/>
</dbReference>
<dbReference type="AlphaFoldDB" id="A0A8J3FEA5"/>
<proteinExistence type="predicted"/>
<reference evidence="1" key="1">
    <citation type="journal article" date="2014" name="Int. J. Syst. Evol. Microbiol.">
        <title>Complete genome sequence of Corynebacterium casei LMG S-19264T (=DSM 44701T), isolated from a smear-ripened cheese.</title>
        <authorList>
            <consortium name="US DOE Joint Genome Institute (JGI-PGF)"/>
            <person name="Walter F."/>
            <person name="Albersmeier A."/>
            <person name="Kalinowski J."/>
            <person name="Ruckert C."/>
        </authorList>
    </citation>
    <scope>NUCLEOTIDE SEQUENCE</scope>
    <source>
        <strain evidence="1">JCM 3091</strain>
    </source>
</reference>
<name>A0A8J3FEA5_9ACTN</name>
<dbReference type="InterPro" id="IPR034154">
    <property type="entry name" value="TOPRIM_DnaG/twinkle"/>
</dbReference>
<dbReference type="RefSeq" id="WP_229789262.1">
    <property type="nucleotide sequence ID" value="NZ_BMQC01000001.1"/>
</dbReference>
<dbReference type="SUPFAM" id="SSF56731">
    <property type="entry name" value="DNA primase core"/>
    <property type="match status" value="1"/>
</dbReference>
<sequence length="159" mass="17507">MPGHDRFRGFLAIPYLDHRDQPLALRFRCLAEHDHRAGGHGKYMSETGDTGRMFNVRAVHQAGDVIHVCEGELDAIILAKLGLHAVALPGALAWQPRHRRMLAGFSRVWVWGDPDDAGADFIARIVRAHRAAKGVRLRHGDVTDTYLHGGGNALLALIA</sequence>
<comment type="caution">
    <text evidence="1">The sequence shown here is derived from an EMBL/GenBank/DDBJ whole genome shotgun (WGS) entry which is preliminary data.</text>
</comment>
<dbReference type="Proteomes" id="UP000662200">
    <property type="component" value="Unassembled WGS sequence"/>
</dbReference>
<accession>A0A8J3FEA5</accession>
<dbReference type="EMBL" id="BMQC01000001">
    <property type="protein sequence ID" value="GGK13394.1"/>
    <property type="molecule type" value="Genomic_DNA"/>
</dbReference>
<dbReference type="Gene3D" id="3.40.1360.10">
    <property type="match status" value="1"/>
</dbReference>
<evidence type="ECO:0008006" key="3">
    <source>
        <dbReference type="Google" id="ProtNLM"/>
    </source>
</evidence>
<evidence type="ECO:0000313" key="1">
    <source>
        <dbReference type="EMBL" id="GGK13394.1"/>
    </source>
</evidence>
<keyword evidence="2" id="KW-1185">Reference proteome</keyword>
<reference evidence="1" key="2">
    <citation type="submission" date="2020-09" db="EMBL/GenBank/DDBJ databases">
        <authorList>
            <person name="Sun Q."/>
            <person name="Ohkuma M."/>
        </authorList>
    </citation>
    <scope>NUCLEOTIDE SEQUENCE</scope>
    <source>
        <strain evidence="1">JCM 3091</strain>
    </source>
</reference>
<organism evidence="1 2">
    <name type="scientific">Pilimelia terevasa</name>
    <dbReference type="NCBI Taxonomy" id="53372"/>
    <lineage>
        <taxon>Bacteria</taxon>
        <taxon>Bacillati</taxon>
        <taxon>Actinomycetota</taxon>
        <taxon>Actinomycetes</taxon>
        <taxon>Micromonosporales</taxon>
        <taxon>Micromonosporaceae</taxon>
        <taxon>Pilimelia</taxon>
    </lineage>
</organism>
<evidence type="ECO:0000313" key="2">
    <source>
        <dbReference type="Proteomes" id="UP000662200"/>
    </source>
</evidence>
<protein>
    <recommendedName>
        <fullName evidence="3">Toprim domain-containing protein</fullName>
    </recommendedName>
</protein>
<dbReference type="Pfam" id="PF13155">
    <property type="entry name" value="Toprim_2"/>
    <property type="match status" value="1"/>
</dbReference>